<dbReference type="SUPFAM" id="SSF51126">
    <property type="entry name" value="Pectin lyase-like"/>
    <property type="match status" value="1"/>
</dbReference>
<evidence type="ECO:0000256" key="1">
    <source>
        <dbReference type="ARBA" id="ARBA00022723"/>
    </source>
</evidence>
<dbReference type="InterPro" id="IPR011050">
    <property type="entry name" value="Pectin_lyase_fold/virulence"/>
</dbReference>
<dbReference type="InterPro" id="IPR052063">
    <property type="entry name" value="Polysaccharide_Lyase_1"/>
</dbReference>
<sequence>MRNYALIEKWKTQHEGVMYYFTKCLFFVGCTTILGACTDVKGFTNMDLGPYAKAPEVLKAFPTAEGFGKNATGGRNGVVVKVTNTNDDGEGSFRWALKQCSENEATTIVFTVSGKIELKSEIRCKAKNFTIAGQTAPGGGICVIKNEVNFGGSENFIIRHVRFRVGDKDASGKDHNAACLRVENANNFIIDHCSFSWASEENTDFIDTHFSTVQWCISSEGLYYSVNKKGSRGYGGAWGGTSSTYHHNLFAHCNSRTPLMNGARGKDPGQDINVYMEYINNVNYNWGSQMATYGGMDESQDSEHHGWSCNFVNNYYKPGPATTARVKEPKFFRQSSARDPEKAPLRAASKWFFDGNVMEGNSDLTSDNWKGIYTDGNYPYSLDEMKASSFIVSSGKDNYEQYWFDWEAYTLSENYESAEKAFQSVIGDNGAGAFPRDKVDARIIKDVKGGKLHLYGSR</sequence>
<dbReference type="PANTHER" id="PTHR42970:SF1">
    <property type="entry name" value="PECTATE LYASE C-RELATED"/>
    <property type="match status" value="1"/>
</dbReference>
<dbReference type="RefSeq" id="WP_258903064.1">
    <property type="nucleotide sequence ID" value="NZ_CP103141.1"/>
</dbReference>
<evidence type="ECO:0000313" key="4">
    <source>
        <dbReference type="Proteomes" id="UP001060104"/>
    </source>
</evidence>
<gene>
    <name evidence="3" type="ORF">NXY30_09975</name>
</gene>
<dbReference type="Gene3D" id="2.160.20.10">
    <property type="entry name" value="Single-stranded right-handed beta-helix, Pectin lyase-like"/>
    <property type="match status" value="1"/>
</dbReference>
<evidence type="ECO:0000256" key="2">
    <source>
        <dbReference type="ARBA" id="ARBA00023180"/>
    </source>
</evidence>
<keyword evidence="4" id="KW-1185">Reference proteome</keyword>
<accession>A0ABY5THQ3</accession>
<dbReference type="PANTHER" id="PTHR42970">
    <property type="entry name" value="PECTATE LYASE C-RELATED"/>
    <property type="match status" value="1"/>
</dbReference>
<proteinExistence type="predicted"/>
<dbReference type="EMBL" id="CP103141">
    <property type="protein sequence ID" value="UVQ76667.1"/>
    <property type="molecule type" value="Genomic_DNA"/>
</dbReference>
<organism evidence="3 4">
    <name type="scientific">Bacteroides faecis</name>
    <dbReference type="NCBI Taxonomy" id="674529"/>
    <lineage>
        <taxon>Bacteria</taxon>
        <taxon>Pseudomonadati</taxon>
        <taxon>Bacteroidota</taxon>
        <taxon>Bacteroidia</taxon>
        <taxon>Bacteroidales</taxon>
        <taxon>Bacteroidaceae</taxon>
        <taxon>Bacteroides</taxon>
    </lineage>
</organism>
<evidence type="ECO:0000313" key="3">
    <source>
        <dbReference type="EMBL" id="UVQ76667.1"/>
    </source>
</evidence>
<keyword evidence="1" id="KW-0479">Metal-binding</keyword>
<keyword evidence="3" id="KW-0456">Lyase</keyword>
<dbReference type="InterPro" id="IPR012334">
    <property type="entry name" value="Pectin_lyas_fold"/>
</dbReference>
<name>A0ABY5THQ3_9BACE</name>
<dbReference type="GO" id="GO:0016829">
    <property type="term" value="F:lyase activity"/>
    <property type="evidence" value="ECO:0007669"/>
    <property type="project" value="UniProtKB-KW"/>
</dbReference>
<reference evidence="3" key="1">
    <citation type="submission" date="2022-08" db="EMBL/GenBank/DDBJ databases">
        <title>Genome Sequencing of Bacteroides fragilis Group Isolates with Nanopore Technology.</title>
        <authorList>
            <person name="Tisza M.J."/>
            <person name="Smith D."/>
            <person name="Dekker J.P."/>
        </authorList>
    </citation>
    <scope>NUCLEOTIDE SEQUENCE</scope>
    <source>
        <strain evidence="3">BFG-527</strain>
    </source>
</reference>
<dbReference type="Proteomes" id="UP001060104">
    <property type="component" value="Chromosome"/>
</dbReference>
<keyword evidence="2" id="KW-0325">Glycoprotein</keyword>
<protein>
    <submittedName>
        <fullName evidence="3">Pectate lyase</fullName>
    </submittedName>
</protein>